<reference evidence="2" key="1">
    <citation type="journal article" date="2019" name="bioRxiv">
        <title>The Genome of the Zebra Mussel, Dreissena polymorpha: A Resource for Invasive Species Research.</title>
        <authorList>
            <person name="McCartney M.A."/>
            <person name="Auch B."/>
            <person name="Kono T."/>
            <person name="Mallez S."/>
            <person name="Zhang Y."/>
            <person name="Obille A."/>
            <person name="Becker A."/>
            <person name="Abrahante J.E."/>
            <person name="Garbe J."/>
            <person name="Badalamenti J.P."/>
            <person name="Herman A."/>
            <person name="Mangelson H."/>
            <person name="Liachko I."/>
            <person name="Sullivan S."/>
            <person name="Sone E.D."/>
            <person name="Koren S."/>
            <person name="Silverstein K.A.T."/>
            <person name="Beckman K.B."/>
            <person name="Gohl D.M."/>
        </authorList>
    </citation>
    <scope>NUCLEOTIDE SEQUENCE</scope>
    <source>
        <strain evidence="2">Duluth1</strain>
        <tissue evidence="2">Whole animal</tissue>
    </source>
</reference>
<evidence type="ECO:0000313" key="3">
    <source>
        <dbReference type="Proteomes" id="UP000828390"/>
    </source>
</evidence>
<sequence>MGKQSKNKSENGNYGHGFSGGRGKHGGGAGDVDTNNESERSMQVKNQSNKRQRRSTGGTSDVHDFVSGKHINKTLSKNEFKQLSTDDNLVTLFEMLTFANSMNARVQNIEAQVQSLSYENFKTNTVVLMLKPEVEGTI</sequence>
<name>A0A9D4FI17_DREPO</name>
<comment type="caution">
    <text evidence="2">The sequence shown here is derived from an EMBL/GenBank/DDBJ whole genome shotgun (WGS) entry which is preliminary data.</text>
</comment>
<organism evidence="2 3">
    <name type="scientific">Dreissena polymorpha</name>
    <name type="common">Zebra mussel</name>
    <name type="synonym">Mytilus polymorpha</name>
    <dbReference type="NCBI Taxonomy" id="45954"/>
    <lineage>
        <taxon>Eukaryota</taxon>
        <taxon>Metazoa</taxon>
        <taxon>Spiralia</taxon>
        <taxon>Lophotrochozoa</taxon>
        <taxon>Mollusca</taxon>
        <taxon>Bivalvia</taxon>
        <taxon>Autobranchia</taxon>
        <taxon>Heteroconchia</taxon>
        <taxon>Euheterodonta</taxon>
        <taxon>Imparidentia</taxon>
        <taxon>Neoheterodontei</taxon>
        <taxon>Myida</taxon>
        <taxon>Dreissenoidea</taxon>
        <taxon>Dreissenidae</taxon>
        <taxon>Dreissena</taxon>
    </lineage>
</organism>
<dbReference type="EMBL" id="JAIWYP010000007">
    <property type="protein sequence ID" value="KAH3799509.1"/>
    <property type="molecule type" value="Genomic_DNA"/>
</dbReference>
<feature type="compositionally biased region" description="Gly residues" evidence="1">
    <location>
        <begin position="14"/>
        <end position="30"/>
    </location>
</feature>
<reference evidence="2" key="2">
    <citation type="submission" date="2020-11" db="EMBL/GenBank/DDBJ databases">
        <authorList>
            <person name="McCartney M.A."/>
            <person name="Auch B."/>
            <person name="Kono T."/>
            <person name="Mallez S."/>
            <person name="Becker A."/>
            <person name="Gohl D.M."/>
            <person name="Silverstein K.A.T."/>
            <person name="Koren S."/>
            <person name="Bechman K.B."/>
            <person name="Herman A."/>
            <person name="Abrahante J.E."/>
            <person name="Garbe J."/>
        </authorList>
    </citation>
    <scope>NUCLEOTIDE SEQUENCE</scope>
    <source>
        <strain evidence="2">Duluth1</strain>
        <tissue evidence="2">Whole animal</tissue>
    </source>
</reference>
<proteinExistence type="predicted"/>
<gene>
    <name evidence="2" type="ORF">DPMN_153119</name>
</gene>
<feature type="region of interest" description="Disordered" evidence="1">
    <location>
        <begin position="1"/>
        <end position="68"/>
    </location>
</feature>
<dbReference type="AlphaFoldDB" id="A0A9D4FI17"/>
<protein>
    <submittedName>
        <fullName evidence="2">Uncharacterized protein</fullName>
    </submittedName>
</protein>
<dbReference type="Proteomes" id="UP000828390">
    <property type="component" value="Unassembled WGS sequence"/>
</dbReference>
<evidence type="ECO:0000256" key="1">
    <source>
        <dbReference type="SAM" id="MobiDB-lite"/>
    </source>
</evidence>
<evidence type="ECO:0000313" key="2">
    <source>
        <dbReference type="EMBL" id="KAH3799509.1"/>
    </source>
</evidence>
<accession>A0A9D4FI17</accession>
<keyword evidence="3" id="KW-1185">Reference proteome</keyword>